<gene>
    <name evidence="2" type="ORF">T01_3818</name>
</gene>
<dbReference type="EMBL" id="JYDH01000722">
    <property type="protein sequence ID" value="KRY25798.1"/>
    <property type="molecule type" value="Genomic_DNA"/>
</dbReference>
<keyword evidence="3" id="KW-1185">Reference proteome</keyword>
<protein>
    <submittedName>
        <fullName evidence="2">Uncharacterized protein</fullName>
    </submittedName>
</protein>
<dbReference type="Proteomes" id="UP000054776">
    <property type="component" value="Unassembled WGS sequence"/>
</dbReference>
<reference evidence="2 3" key="1">
    <citation type="submission" date="2015-01" db="EMBL/GenBank/DDBJ databases">
        <title>Evolution of Trichinella species and genotypes.</title>
        <authorList>
            <person name="Korhonen P.K."/>
            <person name="Edoardo P."/>
            <person name="Giuseppe L.R."/>
            <person name="Gasser R.B."/>
        </authorList>
    </citation>
    <scope>NUCLEOTIDE SEQUENCE [LARGE SCALE GENOMIC DNA]</scope>
    <source>
        <strain evidence="2">ISS3</strain>
    </source>
</reference>
<feature type="region of interest" description="Disordered" evidence="1">
    <location>
        <begin position="1"/>
        <end position="21"/>
    </location>
</feature>
<accession>A0A0V1ALW0</accession>
<evidence type="ECO:0000313" key="3">
    <source>
        <dbReference type="Proteomes" id="UP000054776"/>
    </source>
</evidence>
<evidence type="ECO:0000313" key="2">
    <source>
        <dbReference type="EMBL" id="KRY25798.1"/>
    </source>
</evidence>
<feature type="compositionally biased region" description="Basic and acidic residues" evidence="1">
    <location>
        <begin position="10"/>
        <end position="20"/>
    </location>
</feature>
<sequence length="61" mass="6682">MVSATPVGEENPKRTPDEGRLLGQKTIAAARGYTSASGLSPWSLQSVLTWRPLSHFDEDIR</sequence>
<dbReference type="AlphaFoldDB" id="A0A0V1ALW0"/>
<dbReference type="InParanoid" id="A0A0V1ALW0"/>
<name>A0A0V1ALW0_TRISP</name>
<feature type="non-terminal residue" evidence="2">
    <location>
        <position position="61"/>
    </location>
</feature>
<evidence type="ECO:0000256" key="1">
    <source>
        <dbReference type="SAM" id="MobiDB-lite"/>
    </source>
</evidence>
<comment type="caution">
    <text evidence="2">The sequence shown here is derived from an EMBL/GenBank/DDBJ whole genome shotgun (WGS) entry which is preliminary data.</text>
</comment>
<organism evidence="2 3">
    <name type="scientific">Trichinella spiralis</name>
    <name type="common">Trichina worm</name>
    <dbReference type="NCBI Taxonomy" id="6334"/>
    <lineage>
        <taxon>Eukaryota</taxon>
        <taxon>Metazoa</taxon>
        <taxon>Ecdysozoa</taxon>
        <taxon>Nematoda</taxon>
        <taxon>Enoplea</taxon>
        <taxon>Dorylaimia</taxon>
        <taxon>Trichinellida</taxon>
        <taxon>Trichinellidae</taxon>
        <taxon>Trichinella</taxon>
    </lineage>
</organism>
<dbReference type="OrthoDB" id="10539786at2759"/>
<proteinExistence type="predicted"/>